<dbReference type="PANTHER" id="PTHR10292:SF25">
    <property type="entry name" value="CLATHRIN HEAVY CHAIN"/>
    <property type="match status" value="1"/>
</dbReference>
<dbReference type="GO" id="GO:0009507">
    <property type="term" value="C:chloroplast"/>
    <property type="evidence" value="ECO:0007669"/>
    <property type="project" value="TreeGrafter"/>
</dbReference>
<evidence type="ECO:0000313" key="2">
    <source>
        <dbReference type="EMBL" id="WVY91999.1"/>
    </source>
</evidence>
<dbReference type="AlphaFoldDB" id="A0AAQ3MJ91"/>
<dbReference type="PANTHER" id="PTHR10292">
    <property type="entry name" value="CLATHRIN HEAVY CHAIN RELATED"/>
    <property type="match status" value="1"/>
</dbReference>
<dbReference type="GO" id="GO:0006898">
    <property type="term" value="P:receptor-mediated endocytosis"/>
    <property type="evidence" value="ECO:0007669"/>
    <property type="project" value="TreeGrafter"/>
</dbReference>
<keyword evidence="3" id="KW-1185">Reference proteome</keyword>
<reference evidence="2 3" key="1">
    <citation type="journal article" date="2023" name="Life. Sci Alliance">
        <title>Evolutionary insights into 3D genome organization and epigenetic landscape of Vigna mungo.</title>
        <authorList>
            <person name="Junaid A."/>
            <person name="Singh B."/>
            <person name="Bhatia S."/>
        </authorList>
    </citation>
    <scope>NUCLEOTIDE SEQUENCE [LARGE SCALE GENOMIC DNA]</scope>
    <source>
        <strain evidence="2">Urdbean</strain>
    </source>
</reference>
<dbReference type="GO" id="GO:0032051">
    <property type="term" value="F:clathrin light chain binding"/>
    <property type="evidence" value="ECO:0007669"/>
    <property type="project" value="TreeGrafter"/>
</dbReference>
<dbReference type="EMBL" id="CP144690">
    <property type="protein sequence ID" value="WVY91999.1"/>
    <property type="molecule type" value="Genomic_DNA"/>
</dbReference>
<dbReference type="Proteomes" id="UP001374535">
    <property type="component" value="Chromosome 11"/>
</dbReference>
<dbReference type="GO" id="GO:0009506">
    <property type="term" value="C:plasmodesma"/>
    <property type="evidence" value="ECO:0007669"/>
    <property type="project" value="TreeGrafter"/>
</dbReference>
<evidence type="ECO:0000256" key="1">
    <source>
        <dbReference type="SAM" id="MobiDB-lite"/>
    </source>
</evidence>
<proteinExistence type="predicted"/>
<dbReference type="GO" id="GO:0071439">
    <property type="term" value="C:clathrin complex"/>
    <property type="evidence" value="ECO:0007669"/>
    <property type="project" value="TreeGrafter"/>
</dbReference>
<dbReference type="Gene3D" id="1.25.40.730">
    <property type="match status" value="1"/>
</dbReference>
<dbReference type="GO" id="GO:0005886">
    <property type="term" value="C:plasma membrane"/>
    <property type="evidence" value="ECO:0007669"/>
    <property type="project" value="TreeGrafter"/>
</dbReference>
<dbReference type="GO" id="GO:0005794">
    <property type="term" value="C:Golgi apparatus"/>
    <property type="evidence" value="ECO:0007669"/>
    <property type="project" value="TreeGrafter"/>
</dbReference>
<name>A0AAQ3MJ91_VIGMU</name>
<accession>A0AAQ3MJ91</accession>
<gene>
    <name evidence="2" type="ORF">V8G54_037513</name>
</gene>
<sequence length="551" mass="63878">MSEATDRHRDSDRKWNLTGTAVLWEGKHRKYLGFFFPIHYERRIMENRMNAKEKWASEQERAMAEVQMDIMKDTAASFKEKREKPGRGENSINDGGRREENLYTNDNRFDEEEVQRHWMKRVELPTFEGSAQLGWISREKLGLALMEGNASHRFKFWKQKTNNSFYEDMRTALNRRFGGKDRNTLVSQIPHISEEQLLVYFFAGLQNMICSQIRPHDLKDSILAIEIARDVEDSMKDASGRRVLYRNNNSNFLYQGGTRVVSCTKAFKGVGSSQQCEERREWNNIWFKYRRKLSGRPEESRIKRISLSRSIRRREEGAYSPGHHCEEVEDHHLGEEEEAGEVGVTVLEINLVTFPNVADATLAIGMFSHYYHPRIAHICEKAGFFIRALQFIALSKRDNLYKDCMETCSQSGDRVLSEDLLVYFIEQTSPYIESLLDGGLGKWYKKDYSWLAREVSANAKGLILVGKIVGNSSTKGFRGRCFNFIGNEEEENQLDFLIHLAHAIVMGKQKVLLHEACLRSSDDLVLPNMWVAQLPPGYNRNCSEIFRGYQN</sequence>
<feature type="compositionally biased region" description="Basic and acidic residues" evidence="1">
    <location>
        <begin position="78"/>
        <end position="87"/>
    </location>
</feature>
<evidence type="ECO:0000313" key="3">
    <source>
        <dbReference type="Proteomes" id="UP001374535"/>
    </source>
</evidence>
<protein>
    <submittedName>
        <fullName evidence="2">Uncharacterized protein</fullName>
    </submittedName>
</protein>
<organism evidence="2 3">
    <name type="scientific">Vigna mungo</name>
    <name type="common">Black gram</name>
    <name type="synonym">Phaseolus mungo</name>
    <dbReference type="NCBI Taxonomy" id="3915"/>
    <lineage>
        <taxon>Eukaryota</taxon>
        <taxon>Viridiplantae</taxon>
        <taxon>Streptophyta</taxon>
        <taxon>Embryophyta</taxon>
        <taxon>Tracheophyta</taxon>
        <taxon>Spermatophyta</taxon>
        <taxon>Magnoliopsida</taxon>
        <taxon>eudicotyledons</taxon>
        <taxon>Gunneridae</taxon>
        <taxon>Pentapetalae</taxon>
        <taxon>rosids</taxon>
        <taxon>fabids</taxon>
        <taxon>Fabales</taxon>
        <taxon>Fabaceae</taxon>
        <taxon>Papilionoideae</taxon>
        <taxon>50 kb inversion clade</taxon>
        <taxon>NPAAA clade</taxon>
        <taxon>indigoferoid/millettioid clade</taxon>
        <taxon>Phaseoleae</taxon>
        <taxon>Vigna</taxon>
    </lineage>
</organism>
<feature type="region of interest" description="Disordered" evidence="1">
    <location>
        <begin position="76"/>
        <end position="102"/>
    </location>
</feature>